<gene>
    <name evidence="1" type="ORF">SAMN05443667_10661</name>
</gene>
<dbReference type="AlphaFoldDB" id="A0A1H4CJ51"/>
<dbReference type="Gene3D" id="3.40.50.1820">
    <property type="entry name" value="alpha/beta hydrolase"/>
    <property type="match status" value="1"/>
</dbReference>
<dbReference type="STRING" id="150146.SAMN05443667_10661"/>
<evidence type="ECO:0000313" key="1">
    <source>
        <dbReference type="EMBL" id="SEA60364.1"/>
    </source>
</evidence>
<keyword evidence="2" id="KW-1185">Reference proteome</keyword>
<organism evidence="1 2">
    <name type="scientific">Flavobacterium gillisiae</name>
    <dbReference type="NCBI Taxonomy" id="150146"/>
    <lineage>
        <taxon>Bacteria</taxon>
        <taxon>Pseudomonadati</taxon>
        <taxon>Bacteroidota</taxon>
        <taxon>Flavobacteriia</taxon>
        <taxon>Flavobacteriales</taxon>
        <taxon>Flavobacteriaceae</taxon>
        <taxon>Flavobacterium</taxon>
    </lineage>
</organism>
<dbReference type="SUPFAM" id="SSF53474">
    <property type="entry name" value="alpha/beta-Hydrolases"/>
    <property type="match status" value="1"/>
</dbReference>
<dbReference type="OrthoDB" id="1118894at2"/>
<evidence type="ECO:0000313" key="2">
    <source>
        <dbReference type="Proteomes" id="UP000198951"/>
    </source>
</evidence>
<accession>A0A1H4CJ51</accession>
<dbReference type="EMBL" id="FNRD01000006">
    <property type="protein sequence ID" value="SEA60364.1"/>
    <property type="molecule type" value="Genomic_DNA"/>
</dbReference>
<reference evidence="2" key="1">
    <citation type="submission" date="2016-10" db="EMBL/GenBank/DDBJ databases">
        <authorList>
            <person name="Varghese N."/>
            <person name="Submissions S."/>
        </authorList>
    </citation>
    <scope>NUCLEOTIDE SEQUENCE [LARGE SCALE GENOMIC DNA]</scope>
    <source>
        <strain evidence="2">DSM 22376</strain>
    </source>
</reference>
<proteinExistence type="predicted"/>
<dbReference type="GO" id="GO:0016787">
    <property type="term" value="F:hydrolase activity"/>
    <property type="evidence" value="ECO:0007669"/>
    <property type="project" value="UniProtKB-KW"/>
</dbReference>
<keyword evidence="1" id="KW-0378">Hydrolase</keyword>
<dbReference type="RefSeq" id="WP_091088761.1">
    <property type="nucleotide sequence ID" value="NZ_FNRD01000006.1"/>
</dbReference>
<protein>
    <submittedName>
        <fullName evidence="1">Dienelactone hydrolase</fullName>
    </submittedName>
</protein>
<dbReference type="Proteomes" id="UP000198951">
    <property type="component" value="Unassembled WGS sequence"/>
</dbReference>
<name>A0A1H4CJ51_9FLAO</name>
<sequence>MKPKLIILSDVWGKEKSNWILGYVEIIKDKFDIQYYDCCELGGIDKSIFTEQNLHNQFVNGGIEIAVENLLNKEKGEIKILAFSVGGTIAWKAALKGLKVSDLVAVSSTRLRNEIETPNCRIRLLFGENDVNKPSLDWLKKQDVSFEIYKDMKHEMYVEANLVKDICDEILK</sequence>
<dbReference type="InterPro" id="IPR029058">
    <property type="entry name" value="AB_hydrolase_fold"/>
</dbReference>